<dbReference type="PANTHER" id="PTHR28125:SF2">
    <property type="entry name" value="MEIOTIC EXPRESSION UP-REGULATED PROTEIN 26"/>
    <property type="match status" value="1"/>
</dbReference>
<organism evidence="3 4">
    <name type="scientific">Umbelopsis vinacea</name>
    <dbReference type="NCBI Taxonomy" id="44442"/>
    <lineage>
        <taxon>Eukaryota</taxon>
        <taxon>Fungi</taxon>
        <taxon>Fungi incertae sedis</taxon>
        <taxon>Mucoromycota</taxon>
        <taxon>Mucoromycotina</taxon>
        <taxon>Umbelopsidomycetes</taxon>
        <taxon>Umbelopsidales</taxon>
        <taxon>Umbelopsidaceae</taxon>
        <taxon>Umbelopsis</taxon>
    </lineage>
</organism>
<feature type="domain" description="Transcription regulator Rua1 C-terminal" evidence="2">
    <location>
        <begin position="364"/>
        <end position="431"/>
    </location>
</feature>
<dbReference type="Proteomes" id="UP000612746">
    <property type="component" value="Unassembled WGS sequence"/>
</dbReference>
<evidence type="ECO:0000313" key="4">
    <source>
        <dbReference type="Proteomes" id="UP000612746"/>
    </source>
</evidence>
<gene>
    <name evidence="3" type="ORF">INT44_005724</name>
</gene>
<dbReference type="Pfam" id="PF14616">
    <property type="entry name" value="Rua1_C"/>
    <property type="match status" value="1"/>
</dbReference>
<keyword evidence="4" id="KW-1185">Reference proteome</keyword>
<accession>A0A8H7PY11</accession>
<feature type="region of interest" description="Disordered" evidence="1">
    <location>
        <begin position="288"/>
        <end position="330"/>
    </location>
</feature>
<proteinExistence type="predicted"/>
<feature type="compositionally biased region" description="Acidic residues" evidence="1">
    <location>
        <begin position="321"/>
        <end position="330"/>
    </location>
</feature>
<dbReference type="InterPro" id="IPR028012">
    <property type="entry name" value="Rua1_C"/>
</dbReference>
<dbReference type="PANTHER" id="PTHR28125">
    <property type="entry name" value="MEIOTIC EXPRESSION UP-REGULATED PROTEIN 26"/>
    <property type="match status" value="1"/>
</dbReference>
<comment type="caution">
    <text evidence="3">The sequence shown here is derived from an EMBL/GenBank/DDBJ whole genome shotgun (WGS) entry which is preliminary data.</text>
</comment>
<protein>
    <recommendedName>
        <fullName evidence="2">Transcription regulator Rua1 C-terminal domain-containing protein</fullName>
    </recommendedName>
</protein>
<dbReference type="OrthoDB" id="10352676at2759"/>
<name>A0A8H7PY11_9FUNG</name>
<evidence type="ECO:0000259" key="2">
    <source>
        <dbReference type="Pfam" id="PF14616"/>
    </source>
</evidence>
<sequence length="474" mass="52573">MVYSKSLHETNPSIPTRPLPEGQVYNMGDLMPPTPLSALPPDPMTGRHKGKEKAVSVELLSYQPSSSMASPYDHQDHQEIPNYTAVNSGSRHEAFHPTPNVPALGRVVPNNGLSSPNGEIFVLGAHYTYPTMQAPIQTMVPNPPIASTPAQVQSNFNPSPSFEFLANYIESAFFNNDGFTEYYINRPNSLLIPDVNFFPMLDTSNKANHVMESSTVQSNQQLVTHQTIVEPSIVHPITNASPQSSVTRAIAGSSRSHDNIPNVTQAHSATTNAITTLHSHFDIKEETELQQSPSFPMRAPEMSRSQSIGMDDLSPHYEQEMSGDDDSNEYGDSEDLLVPDASITALDVGLDITPIEQGVRFPGDQYTPVWVRFHGRRRQGRCEQCVHLNRNILWFKLRTSQYLYHKLNAHGIIHATGRPFPKPTDVRLNVNGTREGWCNVCNTFQIAYTPRGRPPMSRWAPCVIPSIAIEGALV</sequence>
<evidence type="ECO:0000313" key="3">
    <source>
        <dbReference type="EMBL" id="KAG2182744.1"/>
    </source>
</evidence>
<evidence type="ECO:0000256" key="1">
    <source>
        <dbReference type="SAM" id="MobiDB-lite"/>
    </source>
</evidence>
<dbReference type="AlphaFoldDB" id="A0A8H7PY11"/>
<reference evidence="3" key="1">
    <citation type="submission" date="2020-12" db="EMBL/GenBank/DDBJ databases">
        <title>Metabolic potential, ecology and presence of endohyphal bacteria is reflected in genomic diversity of Mucoromycotina.</title>
        <authorList>
            <person name="Muszewska A."/>
            <person name="Okrasinska A."/>
            <person name="Steczkiewicz K."/>
            <person name="Drgas O."/>
            <person name="Orlowska M."/>
            <person name="Perlinska-Lenart U."/>
            <person name="Aleksandrzak-Piekarczyk T."/>
            <person name="Szatraj K."/>
            <person name="Zielenkiewicz U."/>
            <person name="Pilsyk S."/>
            <person name="Malc E."/>
            <person name="Mieczkowski P."/>
            <person name="Kruszewska J.S."/>
            <person name="Biernat P."/>
            <person name="Pawlowska J."/>
        </authorList>
    </citation>
    <scope>NUCLEOTIDE SEQUENCE</scope>
    <source>
        <strain evidence="3">WA0000051536</strain>
    </source>
</reference>
<dbReference type="EMBL" id="JAEPRA010000007">
    <property type="protein sequence ID" value="KAG2182744.1"/>
    <property type="molecule type" value="Genomic_DNA"/>
</dbReference>